<evidence type="ECO:0000256" key="6">
    <source>
        <dbReference type="ARBA" id="ARBA00023180"/>
    </source>
</evidence>
<feature type="signal peptide" evidence="7">
    <location>
        <begin position="1"/>
        <end position="21"/>
    </location>
</feature>
<dbReference type="Pfam" id="PF01094">
    <property type="entry name" value="ANF_receptor"/>
    <property type="match status" value="1"/>
</dbReference>
<gene>
    <name evidence="9" type="ORF">V5799_032989</name>
</gene>
<dbReference type="GO" id="GO:0016020">
    <property type="term" value="C:membrane"/>
    <property type="evidence" value="ECO:0007669"/>
    <property type="project" value="UniProtKB-SubCell"/>
</dbReference>
<name>A0AAQ4DPL3_AMBAM</name>
<keyword evidence="3" id="KW-1133">Transmembrane helix</keyword>
<reference evidence="9 10" key="1">
    <citation type="journal article" date="2023" name="Arcadia Sci">
        <title>De novo assembly of a long-read Amblyomma americanum tick genome.</title>
        <authorList>
            <person name="Chou S."/>
            <person name="Poskanzer K.E."/>
            <person name="Rollins M."/>
            <person name="Thuy-Boun P.S."/>
        </authorList>
    </citation>
    <scope>NUCLEOTIDE SEQUENCE [LARGE SCALE GENOMIC DNA]</scope>
    <source>
        <strain evidence="9">F_SG_1</strain>
        <tissue evidence="9">Salivary glands</tissue>
    </source>
</reference>
<dbReference type="InterPro" id="IPR001828">
    <property type="entry name" value="ANF_lig-bd_rcpt"/>
</dbReference>
<dbReference type="InterPro" id="IPR028082">
    <property type="entry name" value="Peripla_BP_I"/>
</dbReference>
<keyword evidence="2" id="KW-0812">Transmembrane</keyword>
<feature type="non-terminal residue" evidence="9">
    <location>
        <position position="469"/>
    </location>
</feature>
<dbReference type="PRINTS" id="PR00248">
    <property type="entry name" value="GPCRMGR"/>
</dbReference>
<dbReference type="InterPro" id="IPR000337">
    <property type="entry name" value="GPCR_3"/>
</dbReference>
<comment type="subcellular location">
    <subcellularLocation>
        <location evidence="1">Membrane</location>
        <topology evidence="1">Multi-pass membrane protein</topology>
    </subcellularLocation>
</comment>
<dbReference type="AlphaFoldDB" id="A0AAQ4DPL3"/>
<keyword evidence="4" id="KW-0472">Membrane</keyword>
<evidence type="ECO:0000313" key="9">
    <source>
        <dbReference type="EMBL" id="KAK8764403.1"/>
    </source>
</evidence>
<dbReference type="SUPFAM" id="SSF53822">
    <property type="entry name" value="Periplasmic binding protein-like I"/>
    <property type="match status" value="1"/>
</dbReference>
<organism evidence="9 10">
    <name type="scientific">Amblyomma americanum</name>
    <name type="common">Lone star tick</name>
    <dbReference type="NCBI Taxonomy" id="6943"/>
    <lineage>
        <taxon>Eukaryota</taxon>
        <taxon>Metazoa</taxon>
        <taxon>Ecdysozoa</taxon>
        <taxon>Arthropoda</taxon>
        <taxon>Chelicerata</taxon>
        <taxon>Arachnida</taxon>
        <taxon>Acari</taxon>
        <taxon>Parasitiformes</taxon>
        <taxon>Ixodida</taxon>
        <taxon>Ixodoidea</taxon>
        <taxon>Ixodidae</taxon>
        <taxon>Amblyomminae</taxon>
        <taxon>Amblyomma</taxon>
    </lineage>
</organism>
<keyword evidence="5" id="KW-0675">Receptor</keyword>
<comment type="caution">
    <text evidence="9">The sequence shown here is derived from an EMBL/GenBank/DDBJ whole genome shotgun (WGS) entry which is preliminary data.</text>
</comment>
<feature type="domain" description="Receptor ligand binding region" evidence="8">
    <location>
        <begin position="70"/>
        <end position="455"/>
    </location>
</feature>
<dbReference type="PANTHER" id="PTHR24060">
    <property type="entry name" value="METABOTROPIC GLUTAMATE RECEPTOR"/>
    <property type="match status" value="1"/>
</dbReference>
<evidence type="ECO:0000313" key="10">
    <source>
        <dbReference type="Proteomes" id="UP001321473"/>
    </source>
</evidence>
<sequence>MLLTVHLVLLPSLGLLVAVQGISTTYYYKANESEDFLVGALFPVHRPPYTRQNLTRLCGETWERAGIQRVEAALQAVDEVNARDDLLPNSTLGIQIRDSCWFAPIALEQASKYIPLSAWAGSDYQEQPYPYQVRSTEECEVEESPKNLVAVVGPQAAAGASEVNSLLSLFGIPEIGYSLTGQELGLRGSLGFYVSVVPMEQAQARAMADLVRYFNWTYVSVVYTEGDSSSQASLEEFAERSVGKNVCVSQWLGVAASGTAADYLKAVESLSRTSRARVVVCFCTSVTVQGLLTAMRTANATGDFNVVASDAWTTDAQLLAGLEAEALGTLALRVHVLPDPEFEEYYTRLTPANNTRNPWFAEFWQTWFNCSLRDRQGECTGNCRPTCTGNESLRYNFHQDEMVTGVKSAVYMIAYALHDMLRDHCPEGDPKVAENCSRIVHVSGERFVQYLRNASSTHQNEDLELYAHA</sequence>
<dbReference type="Gene3D" id="3.40.50.2300">
    <property type="match status" value="2"/>
</dbReference>
<proteinExistence type="predicted"/>
<protein>
    <recommendedName>
        <fullName evidence="8">Receptor ligand binding region domain-containing protein</fullName>
    </recommendedName>
</protein>
<evidence type="ECO:0000256" key="5">
    <source>
        <dbReference type="ARBA" id="ARBA00023170"/>
    </source>
</evidence>
<dbReference type="InterPro" id="IPR050726">
    <property type="entry name" value="mGluR"/>
</dbReference>
<evidence type="ECO:0000256" key="2">
    <source>
        <dbReference type="ARBA" id="ARBA00022692"/>
    </source>
</evidence>
<dbReference type="FunFam" id="3.40.50.2300:FF:000145">
    <property type="entry name" value="Glutamate receptor, metabotropic"/>
    <property type="match status" value="1"/>
</dbReference>
<evidence type="ECO:0000259" key="8">
    <source>
        <dbReference type="Pfam" id="PF01094"/>
    </source>
</evidence>
<evidence type="ECO:0000256" key="7">
    <source>
        <dbReference type="SAM" id="SignalP"/>
    </source>
</evidence>
<accession>A0AAQ4DPL3</accession>
<dbReference type="Proteomes" id="UP001321473">
    <property type="component" value="Unassembled WGS sequence"/>
</dbReference>
<evidence type="ECO:0000256" key="3">
    <source>
        <dbReference type="ARBA" id="ARBA00022989"/>
    </source>
</evidence>
<keyword evidence="6" id="KW-0325">Glycoprotein</keyword>
<feature type="chain" id="PRO_5042980056" description="Receptor ligand binding region domain-containing protein" evidence="7">
    <location>
        <begin position="22"/>
        <end position="469"/>
    </location>
</feature>
<keyword evidence="10" id="KW-1185">Reference proteome</keyword>
<dbReference type="EMBL" id="JARKHS020028297">
    <property type="protein sequence ID" value="KAK8764403.1"/>
    <property type="molecule type" value="Genomic_DNA"/>
</dbReference>
<dbReference type="GO" id="GO:0004930">
    <property type="term" value="F:G protein-coupled receptor activity"/>
    <property type="evidence" value="ECO:0007669"/>
    <property type="project" value="InterPro"/>
</dbReference>
<evidence type="ECO:0000256" key="1">
    <source>
        <dbReference type="ARBA" id="ARBA00004141"/>
    </source>
</evidence>
<evidence type="ECO:0000256" key="4">
    <source>
        <dbReference type="ARBA" id="ARBA00023136"/>
    </source>
</evidence>
<keyword evidence="7" id="KW-0732">Signal</keyword>